<protein>
    <submittedName>
        <fullName evidence="1">Uncharacterized protein</fullName>
    </submittedName>
</protein>
<accession>A0A6A7NAJ8</accession>
<comment type="caution">
    <text evidence="1">The sequence shown here is derived from an EMBL/GenBank/DDBJ whole genome shotgun (WGS) entry which is preliminary data.</text>
</comment>
<keyword evidence="2" id="KW-1185">Reference proteome</keyword>
<dbReference type="RefSeq" id="WP_152806001.1">
    <property type="nucleotide sequence ID" value="NZ_WHUG01000018.1"/>
</dbReference>
<gene>
    <name evidence="1" type="ORF">GEV02_28810</name>
</gene>
<dbReference type="Proteomes" id="UP000440498">
    <property type="component" value="Unassembled WGS sequence"/>
</dbReference>
<name>A0A6A7NAJ8_9BURK</name>
<evidence type="ECO:0000313" key="1">
    <source>
        <dbReference type="EMBL" id="MQA42149.1"/>
    </source>
</evidence>
<evidence type="ECO:0000313" key="2">
    <source>
        <dbReference type="Proteomes" id="UP000440498"/>
    </source>
</evidence>
<organism evidence="1 2">
    <name type="scientific">Rugamonas aquatica</name>
    <dbReference type="NCBI Taxonomy" id="2743357"/>
    <lineage>
        <taxon>Bacteria</taxon>
        <taxon>Pseudomonadati</taxon>
        <taxon>Pseudomonadota</taxon>
        <taxon>Betaproteobacteria</taxon>
        <taxon>Burkholderiales</taxon>
        <taxon>Oxalobacteraceae</taxon>
        <taxon>Telluria group</taxon>
        <taxon>Rugamonas</taxon>
    </lineage>
</organism>
<sequence length="191" mass="20943">MLAALREKPADQKMAAAFSVAEASLILGETQKALHRARAARDEELAKKPTDRRPIDPLSLESIACVQVSKKFKYPASEIEDYLARFEEAVAGKKRLVRSAMPPILGFQSWMATASPVETWPFSIQRGGRPMDMCAAIIAGKLTGKAEDLTLREFSERLADASARAFHLAQARALDRVARPGNGAQRPRRAA</sequence>
<reference evidence="1 2" key="1">
    <citation type="submission" date="2019-10" db="EMBL/GenBank/DDBJ databases">
        <title>Two novel species isolated from a subtropical stream in China.</title>
        <authorList>
            <person name="Lu H."/>
        </authorList>
    </citation>
    <scope>NUCLEOTIDE SEQUENCE [LARGE SCALE GENOMIC DNA]</scope>
    <source>
        <strain evidence="1 2">FT29W</strain>
    </source>
</reference>
<dbReference type="AlphaFoldDB" id="A0A6A7NAJ8"/>
<proteinExistence type="predicted"/>
<dbReference type="EMBL" id="WHUG01000018">
    <property type="protein sequence ID" value="MQA42149.1"/>
    <property type="molecule type" value="Genomic_DNA"/>
</dbReference>